<feature type="transmembrane region" description="Helical" evidence="1">
    <location>
        <begin position="43"/>
        <end position="64"/>
    </location>
</feature>
<keyword evidence="1" id="KW-0472">Membrane</keyword>
<keyword evidence="3" id="KW-1185">Reference proteome</keyword>
<feature type="transmembrane region" description="Helical" evidence="1">
    <location>
        <begin position="16"/>
        <end position="36"/>
    </location>
</feature>
<accession>A0ABT4X0G1</accession>
<dbReference type="EMBL" id="JAQKAB010000002">
    <property type="protein sequence ID" value="MDA7025743.1"/>
    <property type="molecule type" value="Genomic_DNA"/>
</dbReference>
<gene>
    <name evidence="2" type="ORF">PJ311_03835</name>
</gene>
<reference evidence="2 3" key="1">
    <citation type="submission" date="2023-01" db="EMBL/GenBank/DDBJ databases">
        <title>Bacillus changyiensis sp. nov., isolated from a coastal deposit.</title>
        <authorList>
            <person name="Xiao G."/>
            <person name="Lai Q."/>
            <person name="Hu Z."/>
            <person name="Shao Z."/>
        </authorList>
    </citation>
    <scope>NUCLEOTIDE SEQUENCE [LARGE SCALE GENOMIC DNA]</scope>
    <source>
        <strain evidence="2 3">CLL-7-23</strain>
    </source>
</reference>
<comment type="caution">
    <text evidence="2">The sequence shown here is derived from an EMBL/GenBank/DDBJ whole genome shotgun (WGS) entry which is preliminary data.</text>
</comment>
<evidence type="ECO:0000256" key="1">
    <source>
        <dbReference type="SAM" id="Phobius"/>
    </source>
</evidence>
<evidence type="ECO:0000313" key="3">
    <source>
        <dbReference type="Proteomes" id="UP001211894"/>
    </source>
</evidence>
<proteinExistence type="predicted"/>
<dbReference type="RefSeq" id="WP_271339596.1">
    <property type="nucleotide sequence ID" value="NZ_JAQKAB010000002.1"/>
</dbReference>
<protein>
    <recommendedName>
        <fullName evidence="4">MFS transporter</fullName>
    </recommendedName>
</protein>
<evidence type="ECO:0008006" key="4">
    <source>
        <dbReference type="Google" id="ProtNLM"/>
    </source>
</evidence>
<name>A0ABT4X0G1_9BACI</name>
<evidence type="ECO:0000313" key="2">
    <source>
        <dbReference type="EMBL" id="MDA7025743.1"/>
    </source>
</evidence>
<keyword evidence="1" id="KW-0812">Transmembrane</keyword>
<sequence length="68" mass="7543">MTASAHFLELEDHFCIMSLYSLTLTIFCVSILNTLITTSAFRYSMFIGMIEGMLGVGAFLGAAMDLFY</sequence>
<organism evidence="2 3">
    <name type="scientific">Bacillus changyiensis</name>
    <dbReference type="NCBI Taxonomy" id="3004103"/>
    <lineage>
        <taxon>Bacteria</taxon>
        <taxon>Bacillati</taxon>
        <taxon>Bacillota</taxon>
        <taxon>Bacilli</taxon>
        <taxon>Bacillales</taxon>
        <taxon>Bacillaceae</taxon>
        <taxon>Bacillus</taxon>
    </lineage>
</organism>
<keyword evidence="1" id="KW-1133">Transmembrane helix</keyword>
<dbReference type="Proteomes" id="UP001211894">
    <property type="component" value="Unassembled WGS sequence"/>
</dbReference>